<feature type="non-terminal residue" evidence="1">
    <location>
        <position position="71"/>
    </location>
</feature>
<protein>
    <submittedName>
        <fullName evidence="1">21334_t:CDS:1</fullName>
    </submittedName>
</protein>
<gene>
    <name evidence="1" type="ORF">DERYTH_LOCUS12926</name>
</gene>
<comment type="caution">
    <text evidence="1">The sequence shown here is derived from an EMBL/GenBank/DDBJ whole genome shotgun (WGS) entry which is preliminary data.</text>
</comment>
<accession>A0A9N9HQ07</accession>
<dbReference type="EMBL" id="CAJVPY010008725">
    <property type="protein sequence ID" value="CAG8700001.1"/>
    <property type="molecule type" value="Genomic_DNA"/>
</dbReference>
<organism evidence="1 2">
    <name type="scientific">Dentiscutata erythropus</name>
    <dbReference type="NCBI Taxonomy" id="1348616"/>
    <lineage>
        <taxon>Eukaryota</taxon>
        <taxon>Fungi</taxon>
        <taxon>Fungi incertae sedis</taxon>
        <taxon>Mucoromycota</taxon>
        <taxon>Glomeromycotina</taxon>
        <taxon>Glomeromycetes</taxon>
        <taxon>Diversisporales</taxon>
        <taxon>Gigasporaceae</taxon>
        <taxon>Dentiscutata</taxon>
    </lineage>
</organism>
<dbReference type="Proteomes" id="UP000789405">
    <property type="component" value="Unassembled WGS sequence"/>
</dbReference>
<name>A0A9N9HQ07_9GLOM</name>
<dbReference type="OrthoDB" id="2444234at2759"/>
<keyword evidence="2" id="KW-1185">Reference proteome</keyword>
<dbReference type="AlphaFoldDB" id="A0A9N9HQ07"/>
<sequence>MLVSDFFGQEHNFTVKVVFSHYNYHLTCLKDSIRSQESLIFVVGQLEIIGNKFYIYANDINYVNTWFSNKK</sequence>
<proteinExistence type="predicted"/>
<reference evidence="1" key="1">
    <citation type="submission" date="2021-06" db="EMBL/GenBank/DDBJ databases">
        <authorList>
            <person name="Kallberg Y."/>
            <person name="Tangrot J."/>
            <person name="Rosling A."/>
        </authorList>
    </citation>
    <scope>NUCLEOTIDE SEQUENCE</scope>
    <source>
        <strain evidence="1">MA453B</strain>
    </source>
</reference>
<evidence type="ECO:0000313" key="1">
    <source>
        <dbReference type="EMBL" id="CAG8700001.1"/>
    </source>
</evidence>
<evidence type="ECO:0000313" key="2">
    <source>
        <dbReference type="Proteomes" id="UP000789405"/>
    </source>
</evidence>